<dbReference type="AlphaFoldDB" id="A0A7H0LL99"/>
<evidence type="ECO:0000313" key="2">
    <source>
        <dbReference type="Proteomes" id="UP000516148"/>
    </source>
</evidence>
<dbReference type="RefSeq" id="WP_187762750.1">
    <property type="nucleotide sequence ID" value="NZ_CP061038.1"/>
</dbReference>
<sequence length="59" mass="6628">MSTSSPHSAVVDRLRQLGVANVHEVWLGGKGEDSAWSGDMRVRTANKRSEMWSNMRGWL</sequence>
<keyword evidence="2" id="KW-1185">Reference proteome</keyword>
<name>A0A7H0LL99_9SPHN</name>
<dbReference type="KEGG" id="spap:H3Z74_04305"/>
<evidence type="ECO:0000313" key="1">
    <source>
        <dbReference type="EMBL" id="QNQ10452.1"/>
    </source>
</evidence>
<dbReference type="Proteomes" id="UP000516148">
    <property type="component" value="Chromosome"/>
</dbReference>
<organism evidence="1 2">
    <name type="scientific">Sphingomonas alpina</name>
    <dbReference type="NCBI Taxonomy" id="653931"/>
    <lineage>
        <taxon>Bacteria</taxon>
        <taxon>Pseudomonadati</taxon>
        <taxon>Pseudomonadota</taxon>
        <taxon>Alphaproteobacteria</taxon>
        <taxon>Sphingomonadales</taxon>
        <taxon>Sphingomonadaceae</taxon>
        <taxon>Sphingomonas</taxon>
    </lineage>
</organism>
<protein>
    <submittedName>
        <fullName evidence="1">Uncharacterized protein</fullName>
    </submittedName>
</protein>
<accession>A0A7H0LL99</accession>
<reference evidence="1 2" key="1">
    <citation type="submission" date="2020-09" db="EMBL/GenBank/DDBJ databases">
        <title>Sphingomonas sp., a new species isolated from pork steak.</title>
        <authorList>
            <person name="Heidler von Heilborn D."/>
        </authorList>
    </citation>
    <scope>NUCLEOTIDE SEQUENCE [LARGE SCALE GENOMIC DNA]</scope>
    <source>
        <strain evidence="2">S8-3T</strain>
    </source>
</reference>
<proteinExistence type="predicted"/>
<gene>
    <name evidence="1" type="ORF">H3Z74_04305</name>
</gene>
<dbReference type="EMBL" id="CP061038">
    <property type="protein sequence ID" value="QNQ10452.1"/>
    <property type="molecule type" value="Genomic_DNA"/>
</dbReference>